<dbReference type="Proteomes" id="UP000318704">
    <property type="component" value="Chromosome"/>
</dbReference>
<evidence type="ECO:0000313" key="2">
    <source>
        <dbReference type="Proteomes" id="UP000318704"/>
    </source>
</evidence>
<dbReference type="KEGG" id="gaw:V144x_02330"/>
<gene>
    <name evidence="1" type="ORF">V144x_02330</name>
</gene>
<accession>A0A517VP55</accession>
<evidence type="ECO:0008006" key="3">
    <source>
        <dbReference type="Google" id="ProtNLM"/>
    </source>
</evidence>
<dbReference type="AlphaFoldDB" id="A0A517VP55"/>
<proteinExistence type="predicted"/>
<dbReference type="EMBL" id="CP037920">
    <property type="protein sequence ID" value="QDT94801.1"/>
    <property type="molecule type" value="Genomic_DNA"/>
</dbReference>
<organism evidence="1 2">
    <name type="scientific">Gimesia aquarii</name>
    <dbReference type="NCBI Taxonomy" id="2527964"/>
    <lineage>
        <taxon>Bacteria</taxon>
        <taxon>Pseudomonadati</taxon>
        <taxon>Planctomycetota</taxon>
        <taxon>Planctomycetia</taxon>
        <taxon>Planctomycetales</taxon>
        <taxon>Planctomycetaceae</taxon>
        <taxon>Gimesia</taxon>
    </lineage>
</organism>
<protein>
    <recommendedName>
        <fullName evidence="3">Phage protein</fullName>
    </recommendedName>
</protein>
<sequence length="85" mass="9686">MADLLAIEFYRKKRAKALKAVQEFNTYHPPGTEVFYWSEGRDLKADPDGLSKTTWKAIAFLEVAAVFVEGEQWPVPLSRIEVVSK</sequence>
<reference evidence="1 2" key="1">
    <citation type="submission" date="2019-03" db="EMBL/GenBank/DDBJ databases">
        <title>Deep-cultivation of Planctomycetes and their phenomic and genomic characterization uncovers novel biology.</title>
        <authorList>
            <person name="Wiegand S."/>
            <person name="Jogler M."/>
            <person name="Boedeker C."/>
            <person name="Pinto D."/>
            <person name="Vollmers J."/>
            <person name="Rivas-Marin E."/>
            <person name="Kohn T."/>
            <person name="Peeters S.H."/>
            <person name="Heuer A."/>
            <person name="Rast P."/>
            <person name="Oberbeckmann S."/>
            <person name="Bunk B."/>
            <person name="Jeske O."/>
            <person name="Meyerdierks A."/>
            <person name="Storesund J.E."/>
            <person name="Kallscheuer N."/>
            <person name="Luecker S."/>
            <person name="Lage O.M."/>
            <person name="Pohl T."/>
            <person name="Merkel B.J."/>
            <person name="Hornburger P."/>
            <person name="Mueller R.-W."/>
            <person name="Bruemmer F."/>
            <person name="Labrenz M."/>
            <person name="Spormann A.M."/>
            <person name="Op den Camp H."/>
            <person name="Overmann J."/>
            <person name="Amann R."/>
            <person name="Jetten M.S.M."/>
            <person name="Mascher T."/>
            <person name="Medema M.H."/>
            <person name="Devos D.P."/>
            <person name="Kaster A.-K."/>
            <person name="Ovreas L."/>
            <person name="Rohde M."/>
            <person name="Galperin M.Y."/>
            <person name="Jogler C."/>
        </authorList>
    </citation>
    <scope>NUCLEOTIDE SEQUENCE [LARGE SCALE GENOMIC DNA]</scope>
    <source>
        <strain evidence="1 2">V144</strain>
    </source>
</reference>
<name>A0A517VP55_9PLAN</name>
<evidence type="ECO:0000313" key="1">
    <source>
        <dbReference type="EMBL" id="QDT94801.1"/>
    </source>
</evidence>
<dbReference type="RefSeq" id="WP_144980119.1">
    <property type="nucleotide sequence ID" value="NZ_CP037920.1"/>
</dbReference>